<keyword evidence="2" id="KW-1185">Reference proteome</keyword>
<dbReference type="InParanoid" id="A0A0H2S449"/>
<organism evidence="1 2">
    <name type="scientific">Schizopora paradoxa</name>
    <dbReference type="NCBI Taxonomy" id="27342"/>
    <lineage>
        <taxon>Eukaryota</taxon>
        <taxon>Fungi</taxon>
        <taxon>Dikarya</taxon>
        <taxon>Basidiomycota</taxon>
        <taxon>Agaricomycotina</taxon>
        <taxon>Agaricomycetes</taxon>
        <taxon>Hymenochaetales</taxon>
        <taxon>Schizoporaceae</taxon>
        <taxon>Schizopora</taxon>
    </lineage>
</organism>
<dbReference type="EMBL" id="KQ085916">
    <property type="protein sequence ID" value="KLO16453.1"/>
    <property type="molecule type" value="Genomic_DNA"/>
</dbReference>
<dbReference type="Proteomes" id="UP000053477">
    <property type="component" value="Unassembled WGS sequence"/>
</dbReference>
<evidence type="ECO:0000313" key="1">
    <source>
        <dbReference type="EMBL" id="KLO16453.1"/>
    </source>
</evidence>
<accession>A0A0H2S449</accession>
<protein>
    <submittedName>
        <fullName evidence="1">Uncharacterized protein</fullName>
    </submittedName>
</protein>
<name>A0A0H2S449_9AGAM</name>
<reference evidence="1 2" key="1">
    <citation type="submission" date="2015-04" db="EMBL/GenBank/DDBJ databases">
        <title>Complete genome sequence of Schizopora paradoxa KUC8140, a cosmopolitan wood degrader in East Asia.</title>
        <authorList>
            <consortium name="DOE Joint Genome Institute"/>
            <person name="Min B."/>
            <person name="Park H."/>
            <person name="Jang Y."/>
            <person name="Kim J.-J."/>
            <person name="Kim K.H."/>
            <person name="Pangilinan J."/>
            <person name="Lipzen A."/>
            <person name="Riley R."/>
            <person name="Grigoriev I.V."/>
            <person name="Spatafora J.W."/>
            <person name="Choi I.-G."/>
        </authorList>
    </citation>
    <scope>NUCLEOTIDE SEQUENCE [LARGE SCALE GENOMIC DNA]</scope>
    <source>
        <strain evidence="1 2">KUC8140</strain>
    </source>
</reference>
<proteinExistence type="predicted"/>
<sequence length="90" mass="10227">MVTSRRCRGRCSRCCRRRETRRVCLLSTIITTLSLCSLLRPPDGRTRPIRCLQVMAISVLEVVRLGKRTPMDAFDGNEIEGEVIRNGLAH</sequence>
<gene>
    <name evidence="1" type="ORF">SCHPADRAFT_214741</name>
</gene>
<evidence type="ECO:0000313" key="2">
    <source>
        <dbReference type="Proteomes" id="UP000053477"/>
    </source>
</evidence>
<dbReference type="AlphaFoldDB" id="A0A0H2S449"/>